<evidence type="ECO:0000313" key="3">
    <source>
        <dbReference type="Proteomes" id="UP001293593"/>
    </source>
</evidence>
<accession>A0AAE1TFR6</accession>
<dbReference type="AlphaFoldDB" id="A0AAE1TFR6"/>
<dbReference type="SUPFAM" id="SSF52833">
    <property type="entry name" value="Thioredoxin-like"/>
    <property type="match status" value="1"/>
</dbReference>
<proteinExistence type="predicted"/>
<dbReference type="Proteomes" id="UP001293593">
    <property type="component" value="Unassembled WGS sequence"/>
</dbReference>
<dbReference type="PANTHER" id="PTHR47126:SF3">
    <property type="entry name" value="5'-ADENYLYLSULFATE REDUCTASE-LIKE 5"/>
    <property type="match status" value="1"/>
</dbReference>
<evidence type="ECO:0000256" key="1">
    <source>
        <dbReference type="SAM" id="SignalP"/>
    </source>
</evidence>
<sequence length="312" mass="34923">MHFPYRSSMASSRSIAPSLLLLFISALSLFQSTSSSPGFSALCPPSSALFVHALQSQCPLSISPNPPHQVDGNFVEGVLSGKKNIGYVSVLFYYSQCPFSRSLLPKFEILSSMFPQIEHLELEQSSALPSIFSRNGIHSLPAILLVNQTSRLRYRGPKDLISLAQFYERNTGIEPIQYFADDQRQSSHSEEKSTMKSLTSLSLEEMTIREPYLALSILFLCLRILFSVYSKIAWSVRAIWVSYVPHLNLQIFGETCQAMGRVLHVIDVRRIWTKLRMCKARNFHVWASSLASVSLGKSSSSSSARWSSQGLN</sequence>
<dbReference type="InterPro" id="IPR044794">
    <property type="entry name" value="APRL5/7"/>
</dbReference>
<organism evidence="2 3">
    <name type="scientific">Acacia crassicarpa</name>
    <name type="common">northern wattle</name>
    <dbReference type="NCBI Taxonomy" id="499986"/>
    <lineage>
        <taxon>Eukaryota</taxon>
        <taxon>Viridiplantae</taxon>
        <taxon>Streptophyta</taxon>
        <taxon>Embryophyta</taxon>
        <taxon>Tracheophyta</taxon>
        <taxon>Spermatophyta</taxon>
        <taxon>Magnoliopsida</taxon>
        <taxon>eudicotyledons</taxon>
        <taxon>Gunneridae</taxon>
        <taxon>Pentapetalae</taxon>
        <taxon>rosids</taxon>
        <taxon>fabids</taxon>
        <taxon>Fabales</taxon>
        <taxon>Fabaceae</taxon>
        <taxon>Caesalpinioideae</taxon>
        <taxon>mimosoid clade</taxon>
        <taxon>Acacieae</taxon>
        <taxon>Acacia</taxon>
    </lineage>
</organism>
<dbReference type="PANTHER" id="PTHR47126">
    <property type="entry name" value="5'-ADENYLYLSULFATE REDUCTASE-LIKE 7"/>
    <property type="match status" value="1"/>
</dbReference>
<keyword evidence="3" id="KW-1185">Reference proteome</keyword>
<protein>
    <recommendedName>
        <fullName evidence="4">5'-adenylylsulfate reductase-like 5</fullName>
    </recommendedName>
</protein>
<evidence type="ECO:0000313" key="2">
    <source>
        <dbReference type="EMBL" id="KAK4282125.1"/>
    </source>
</evidence>
<dbReference type="Gene3D" id="3.40.30.10">
    <property type="entry name" value="Glutaredoxin"/>
    <property type="match status" value="1"/>
</dbReference>
<comment type="caution">
    <text evidence="2">The sequence shown here is derived from an EMBL/GenBank/DDBJ whole genome shotgun (WGS) entry which is preliminary data.</text>
</comment>
<feature type="chain" id="PRO_5042161025" description="5'-adenylylsulfate reductase-like 5" evidence="1">
    <location>
        <begin position="36"/>
        <end position="312"/>
    </location>
</feature>
<dbReference type="EMBL" id="JAWXYG010000002">
    <property type="protein sequence ID" value="KAK4282125.1"/>
    <property type="molecule type" value="Genomic_DNA"/>
</dbReference>
<dbReference type="InterPro" id="IPR036249">
    <property type="entry name" value="Thioredoxin-like_sf"/>
</dbReference>
<reference evidence="2" key="1">
    <citation type="submission" date="2023-10" db="EMBL/GenBank/DDBJ databases">
        <title>Chromosome-level genome of the transformable northern wattle, Acacia crassicarpa.</title>
        <authorList>
            <person name="Massaro I."/>
            <person name="Sinha N.R."/>
            <person name="Poethig S."/>
            <person name="Leichty A.R."/>
        </authorList>
    </citation>
    <scope>NUCLEOTIDE SEQUENCE</scope>
    <source>
        <strain evidence="2">Acra3RX</strain>
        <tissue evidence="2">Leaf</tissue>
    </source>
</reference>
<name>A0AAE1TFR6_9FABA</name>
<feature type="signal peptide" evidence="1">
    <location>
        <begin position="1"/>
        <end position="35"/>
    </location>
</feature>
<evidence type="ECO:0008006" key="4">
    <source>
        <dbReference type="Google" id="ProtNLM"/>
    </source>
</evidence>
<keyword evidence="1" id="KW-0732">Signal</keyword>
<gene>
    <name evidence="2" type="ORF">QN277_013537</name>
</gene>